<evidence type="ECO:0000313" key="2">
    <source>
        <dbReference type="Proteomes" id="UP001651158"/>
    </source>
</evidence>
<organism evidence="1 2">
    <name type="scientific">Taenia crassiceps</name>
    <dbReference type="NCBI Taxonomy" id="6207"/>
    <lineage>
        <taxon>Eukaryota</taxon>
        <taxon>Metazoa</taxon>
        <taxon>Spiralia</taxon>
        <taxon>Lophotrochozoa</taxon>
        <taxon>Platyhelminthes</taxon>
        <taxon>Cestoda</taxon>
        <taxon>Eucestoda</taxon>
        <taxon>Cyclophyllidea</taxon>
        <taxon>Taeniidae</taxon>
        <taxon>Taenia</taxon>
    </lineage>
</organism>
<name>A0ABR4Q3P9_9CEST</name>
<sequence>MQETYVLGQEVREIKGSAMKKWITGPISLMMSLQRQQQEIYCQIRKFHENPDLYYQPHGSDVFIHLLSRSRRADAEFVELTLKAAWGWLWIARVPNHLEAGKIKCILGGDLLELCALSKPNQFIASFTSLDAAKGAATAVNLRCDKGKALALVLHETDAVDLLLGENVFTGIK</sequence>
<dbReference type="Proteomes" id="UP001651158">
    <property type="component" value="Unassembled WGS sequence"/>
</dbReference>
<accession>A0ABR4Q3P9</accession>
<gene>
    <name evidence="1" type="ORF">TcWFU_005538</name>
</gene>
<protein>
    <submittedName>
        <fullName evidence="1">Uncharacterized protein</fullName>
    </submittedName>
</protein>
<keyword evidence="2" id="KW-1185">Reference proteome</keyword>
<dbReference type="EMBL" id="JAKROA010000013">
    <property type="protein sequence ID" value="KAL5104280.1"/>
    <property type="molecule type" value="Genomic_DNA"/>
</dbReference>
<proteinExistence type="predicted"/>
<comment type="caution">
    <text evidence="1">The sequence shown here is derived from an EMBL/GenBank/DDBJ whole genome shotgun (WGS) entry which is preliminary data.</text>
</comment>
<evidence type="ECO:0000313" key="1">
    <source>
        <dbReference type="EMBL" id="KAL5104280.1"/>
    </source>
</evidence>
<reference evidence="1 2" key="1">
    <citation type="journal article" date="2022" name="Front. Cell. Infect. Microbiol.">
        <title>The Genomes of Two Strains of Taenia crassiceps the Animal Model for the Study of Human Cysticercosis.</title>
        <authorList>
            <person name="Bobes R.J."/>
            <person name="Estrada K."/>
            <person name="Rios-Valencia D.G."/>
            <person name="Calderon-Gallegos A."/>
            <person name="de la Torre P."/>
            <person name="Carrero J.C."/>
            <person name="Sanchez-Flores A."/>
            <person name="Laclette J.P."/>
        </authorList>
    </citation>
    <scope>NUCLEOTIDE SEQUENCE [LARGE SCALE GENOMIC DNA]</scope>
    <source>
        <strain evidence="1">WFUcys</strain>
    </source>
</reference>